<accession>A0A4S8PF98</accession>
<evidence type="ECO:0000256" key="4">
    <source>
        <dbReference type="ARBA" id="ARBA00013014"/>
    </source>
</evidence>
<keyword evidence="6 11" id="KW-0566">Pantothenate biosynthesis</keyword>
<evidence type="ECO:0000256" key="9">
    <source>
        <dbReference type="ARBA" id="ARBA00032024"/>
    </source>
</evidence>
<organism evidence="14 15">
    <name type="scientific">Glycomyces paridis</name>
    <dbReference type="NCBI Taxonomy" id="2126555"/>
    <lineage>
        <taxon>Bacteria</taxon>
        <taxon>Bacillati</taxon>
        <taxon>Actinomycetota</taxon>
        <taxon>Actinomycetes</taxon>
        <taxon>Glycomycetales</taxon>
        <taxon>Glycomycetaceae</taxon>
        <taxon>Glycomyces</taxon>
    </lineage>
</organism>
<evidence type="ECO:0000313" key="14">
    <source>
        <dbReference type="EMBL" id="THV29087.1"/>
    </source>
</evidence>
<gene>
    <name evidence="14" type="ORF">E9998_10105</name>
</gene>
<evidence type="ECO:0000259" key="13">
    <source>
        <dbReference type="Pfam" id="PF08546"/>
    </source>
</evidence>
<evidence type="ECO:0000256" key="8">
    <source>
        <dbReference type="ARBA" id="ARBA00023002"/>
    </source>
</evidence>
<evidence type="ECO:0000256" key="7">
    <source>
        <dbReference type="ARBA" id="ARBA00022857"/>
    </source>
</evidence>
<evidence type="ECO:0000256" key="6">
    <source>
        <dbReference type="ARBA" id="ARBA00022655"/>
    </source>
</evidence>
<dbReference type="PANTHER" id="PTHR43765:SF2">
    <property type="entry name" value="2-DEHYDROPANTOATE 2-REDUCTASE"/>
    <property type="match status" value="1"/>
</dbReference>
<dbReference type="InterPro" id="IPR013328">
    <property type="entry name" value="6PGD_dom2"/>
</dbReference>
<dbReference type="RefSeq" id="WP_136529581.1">
    <property type="nucleotide sequence ID" value="NZ_STGX01000006.1"/>
</dbReference>
<dbReference type="EC" id="1.1.1.169" evidence="4 11"/>
<dbReference type="AlphaFoldDB" id="A0A4S8PF98"/>
<dbReference type="Gene3D" id="3.40.50.720">
    <property type="entry name" value="NAD(P)-binding Rossmann-like Domain"/>
    <property type="match status" value="1"/>
</dbReference>
<keyword evidence="7 11" id="KW-0521">NADP</keyword>
<evidence type="ECO:0000256" key="2">
    <source>
        <dbReference type="ARBA" id="ARBA00004994"/>
    </source>
</evidence>
<keyword evidence="8 11" id="KW-0560">Oxidoreductase</keyword>
<dbReference type="GO" id="GO:0050661">
    <property type="term" value="F:NADP binding"/>
    <property type="evidence" value="ECO:0007669"/>
    <property type="project" value="TreeGrafter"/>
</dbReference>
<dbReference type="OrthoDB" id="9796561at2"/>
<dbReference type="InterPro" id="IPR008927">
    <property type="entry name" value="6-PGluconate_DH-like_C_sf"/>
</dbReference>
<comment type="function">
    <text evidence="1 11">Catalyzes the NADPH-dependent reduction of ketopantoate into pantoic acid.</text>
</comment>
<comment type="similarity">
    <text evidence="3 11">Belongs to the ketopantoate reductase family.</text>
</comment>
<comment type="catalytic activity">
    <reaction evidence="10 11">
        <text>(R)-pantoate + NADP(+) = 2-dehydropantoate + NADPH + H(+)</text>
        <dbReference type="Rhea" id="RHEA:16233"/>
        <dbReference type="ChEBI" id="CHEBI:11561"/>
        <dbReference type="ChEBI" id="CHEBI:15378"/>
        <dbReference type="ChEBI" id="CHEBI:15980"/>
        <dbReference type="ChEBI" id="CHEBI:57783"/>
        <dbReference type="ChEBI" id="CHEBI:58349"/>
        <dbReference type="EC" id="1.1.1.169"/>
    </reaction>
</comment>
<dbReference type="GO" id="GO:0015940">
    <property type="term" value="P:pantothenate biosynthetic process"/>
    <property type="evidence" value="ECO:0007669"/>
    <property type="project" value="UniProtKB-UniPathway"/>
</dbReference>
<dbReference type="SUPFAM" id="SSF48179">
    <property type="entry name" value="6-phosphogluconate dehydrogenase C-terminal domain-like"/>
    <property type="match status" value="1"/>
</dbReference>
<dbReference type="Gene3D" id="1.10.1040.10">
    <property type="entry name" value="N-(1-d-carboxylethyl)-l-norvaline Dehydrogenase, domain 2"/>
    <property type="match status" value="1"/>
</dbReference>
<dbReference type="InterPro" id="IPR013752">
    <property type="entry name" value="KPA_reductase"/>
</dbReference>
<dbReference type="NCBIfam" id="TIGR00745">
    <property type="entry name" value="apbA_panE"/>
    <property type="match status" value="1"/>
</dbReference>
<sequence length="336" mass="35533">MICVYGAGSIGCYVGGRLAAAGADVVFVGRERLAAELREHGLTATDLHGHRGRVERPRYTTDPAAAADADLVLLTVKSGATAQAATELALHLRPDTLVLSLQNGLRNPEILRQHLPEATVLAGMIACNVVHFGEGRFHAGTDGGLQVQDHPRLPVADFDRAGLPLDRHRDLTAAQTAKLLLNLNNAVNALSGLPLRAELSQRAYRRCLALAVREALAAFGAAGLAVGKVAGLPARLLPAVLGLPDAVYVRAARRTLSMDEWARSSTWDDLEAGRATEVDHFNGEIGALAAEHGLTAPANARLAALVHAAEDGGRRDWTGPELLAELRTACAEDRRG</sequence>
<evidence type="ECO:0000313" key="15">
    <source>
        <dbReference type="Proteomes" id="UP000305792"/>
    </source>
</evidence>
<comment type="caution">
    <text evidence="14">The sequence shown here is derived from an EMBL/GenBank/DDBJ whole genome shotgun (WGS) entry which is preliminary data.</text>
</comment>
<evidence type="ECO:0000256" key="10">
    <source>
        <dbReference type="ARBA" id="ARBA00048793"/>
    </source>
</evidence>
<evidence type="ECO:0000259" key="12">
    <source>
        <dbReference type="Pfam" id="PF02558"/>
    </source>
</evidence>
<proteinExistence type="inferred from homology"/>
<protein>
    <recommendedName>
        <fullName evidence="5 11">2-dehydropantoate 2-reductase</fullName>
        <ecNumber evidence="4 11">1.1.1.169</ecNumber>
    </recommendedName>
    <alternativeName>
        <fullName evidence="9 11">Ketopantoate reductase</fullName>
    </alternativeName>
</protein>
<evidence type="ECO:0000256" key="5">
    <source>
        <dbReference type="ARBA" id="ARBA00019465"/>
    </source>
</evidence>
<dbReference type="Pfam" id="PF02558">
    <property type="entry name" value="ApbA"/>
    <property type="match status" value="1"/>
</dbReference>
<reference evidence="14 15" key="1">
    <citation type="journal article" date="2018" name="Int. J. Syst. Evol. Microbiol.">
        <title>Glycomyces paridis sp. nov., isolated from the medicinal plant Paris polyphylla.</title>
        <authorList>
            <person name="Fang X.M."/>
            <person name="Bai J.L."/>
            <person name="Su J."/>
            <person name="Zhao L.L."/>
            <person name="Liu H.Y."/>
            <person name="Ma B.P."/>
            <person name="Zhang Y.Q."/>
            <person name="Yu L.Y."/>
        </authorList>
    </citation>
    <scope>NUCLEOTIDE SEQUENCE [LARGE SCALE GENOMIC DNA]</scope>
    <source>
        <strain evidence="14 15">CPCC 204357</strain>
    </source>
</reference>
<dbReference type="SUPFAM" id="SSF51735">
    <property type="entry name" value="NAD(P)-binding Rossmann-fold domains"/>
    <property type="match status" value="1"/>
</dbReference>
<keyword evidence="15" id="KW-1185">Reference proteome</keyword>
<dbReference type="InterPro" id="IPR036291">
    <property type="entry name" value="NAD(P)-bd_dom_sf"/>
</dbReference>
<dbReference type="InterPro" id="IPR050838">
    <property type="entry name" value="Ketopantoate_reductase"/>
</dbReference>
<feature type="domain" description="Ketopantoate reductase C-terminal" evidence="13">
    <location>
        <begin position="171"/>
        <end position="310"/>
    </location>
</feature>
<dbReference type="EMBL" id="STGX01000006">
    <property type="protein sequence ID" value="THV29087.1"/>
    <property type="molecule type" value="Genomic_DNA"/>
</dbReference>
<evidence type="ECO:0000256" key="3">
    <source>
        <dbReference type="ARBA" id="ARBA00007870"/>
    </source>
</evidence>
<dbReference type="Pfam" id="PF08546">
    <property type="entry name" value="ApbA_C"/>
    <property type="match status" value="1"/>
</dbReference>
<dbReference type="UniPathway" id="UPA00028">
    <property type="reaction ID" value="UER00004"/>
</dbReference>
<evidence type="ECO:0000256" key="1">
    <source>
        <dbReference type="ARBA" id="ARBA00002919"/>
    </source>
</evidence>
<dbReference type="NCBIfam" id="NF006083">
    <property type="entry name" value="PRK08229.1"/>
    <property type="match status" value="1"/>
</dbReference>
<dbReference type="GO" id="GO:0005737">
    <property type="term" value="C:cytoplasm"/>
    <property type="evidence" value="ECO:0007669"/>
    <property type="project" value="TreeGrafter"/>
</dbReference>
<dbReference type="InterPro" id="IPR003710">
    <property type="entry name" value="ApbA"/>
</dbReference>
<dbReference type="Proteomes" id="UP000305792">
    <property type="component" value="Unassembled WGS sequence"/>
</dbReference>
<dbReference type="GO" id="GO:0008677">
    <property type="term" value="F:2-dehydropantoate 2-reductase activity"/>
    <property type="evidence" value="ECO:0007669"/>
    <property type="project" value="UniProtKB-EC"/>
</dbReference>
<feature type="domain" description="Ketopantoate reductase N-terminal" evidence="12">
    <location>
        <begin position="2"/>
        <end position="150"/>
    </location>
</feature>
<dbReference type="PANTHER" id="PTHR43765">
    <property type="entry name" value="2-DEHYDROPANTOATE 2-REDUCTASE-RELATED"/>
    <property type="match status" value="1"/>
</dbReference>
<evidence type="ECO:0000256" key="11">
    <source>
        <dbReference type="RuleBase" id="RU362068"/>
    </source>
</evidence>
<comment type="pathway">
    <text evidence="2 11">Cofactor biosynthesis; (R)-pantothenate biosynthesis; (R)-pantoate from 3-methyl-2-oxobutanoate: step 2/2.</text>
</comment>
<dbReference type="InterPro" id="IPR013332">
    <property type="entry name" value="KPR_N"/>
</dbReference>
<name>A0A4S8PF98_9ACTN</name>